<feature type="compositionally biased region" description="Polar residues" evidence="2">
    <location>
        <begin position="32"/>
        <end position="50"/>
    </location>
</feature>
<keyword evidence="4" id="KW-1185">Reference proteome</keyword>
<protein>
    <submittedName>
        <fullName evidence="3">Uncharacterized protein</fullName>
    </submittedName>
</protein>
<keyword evidence="1" id="KW-0175">Coiled coil</keyword>
<dbReference type="InterPro" id="IPR027997">
    <property type="entry name" value="Largen/INSYN1"/>
</dbReference>
<evidence type="ECO:0000313" key="4">
    <source>
        <dbReference type="Proteomes" id="UP000316079"/>
    </source>
</evidence>
<name>A0A553RMC5_9TELE</name>
<evidence type="ECO:0000256" key="1">
    <source>
        <dbReference type="ARBA" id="ARBA00023054"/>
    </source>
</evidence>
<dbReference type="Proteomes" id="UP000316079">
    <property type="component" value="Unassembled WGS sequence"/>
</dbReference>
<accession>A0A553RMC5</accession>
<dbReference type="PANTHER" id="PTHR15917:SF0">
    <property type="entry name" value="PROTEIN LARGEN"/>
    <property type="match status" value="1"/>
</dbReference>
<dbReference type="GO" id="GO:0045793">
    <property type="term" value="P:positive regulation of cell size"/>
    <property type="evidence" value="ECO:0007669"/>
    <property type="project" value="TreeGrafter"/>
</dbReference>
<dbReference type="EMBL" id="SRMA01011665">
    <property type="protein sequence ID" value="TRZ03316.1"/>
    <property type="molecule type" value="Genomic_DNA"/>
</dbReference>
<sequence length="399" mass="44624">MTRPGQLKKGCILPRLSFLSRRLFSETKVDQEQCSQASTPTQFQPQNGLQRPQEEIRVYFGTRDHVIDKCGSKSPLNGCAGKQQLENQESNVKIKADLTQVQWKQALTHNSTPMNGGWRKCSFVARRDPPEPHLVLPKCFQDVSTRFKGHANCGKPVLSAKIKQSASMPLEKHALGLMDANDSHNSTFDEDSGQPCCFNAKETSKDDLDRGGLVHETMQTIKDVSKPDTNHLETQRRDSGGDGSGGFSSQKEIRDQIQRVVMNLEEVLHGLKEIHLEMKQVVQEIDLLTADIGLDKDELEDTLRRSHSRIIDFNVMPLLSQNLQSSELKSHPPSGFPPEYPMGNPVVHQALKSTQGFGGVSKKPPPYHYAVITGRGKVKAKTKKTPPYPFRRRLLSTIV</sequence>
<dbReference type="AlphaFoldDB" id="A0A553RMC5"/>
<dbReference type="OrthoDB" id="8615648at2759"/>
<dbReference type="PANTHER" id="PTHR15917">
    <property type="match status" value="1"/>
</dbReference>
<evidence type="ECO:0000313" key="3">
    <source>
        <dbReference type="EMBL" id="TRZ03316.1"/>
    </source>
</evidence>
<proteinExistence type="predicted"/>
<feature type="compositionally biased region" description="Basic and acidic residues" evidence="2">
    <location>
        <begin position="223"/>
        <end position="240"/>
    </location>
</feature>
<gene>
    <name evidence="3" type="ORF">DNTS_027482</name>
</gene>
<feature type="region of interest" description="Disordered" evidence="2">
    <location>
        <begin position="31"/>
        <end position="50"/>
    </location>
</feature>
<reference evidence="3 4" key="1">
    <citation type="journal article" date="2019" name="Sci. Data">
        <title>Hybrid genome assembly and annotation of Danionella translucida.</title>
        <authorList>
            <person name="Kadobianskyi M."/>
            <person name="Schulze L."/>
            <person name="Schuelke M."/>
            <person name="Judkewitz B."/>
        </authorList>
    </citation>
    <scope>NUCLEOTIDE SEQUENCE [LARGE SCALE GENOMIC DNA]</scope>
    <source>
        <strain evidence="3 4">Bolton</strain>
    </source>
</reference>
<comment type="caution">
    <text evidence="3">The sequence shown here is derived from an EMBL/GenBank/DDBJ whole genome shotgun (WGS) entry which is preliminary data.</text>
</comment>
<feature type="region of interest" description="Disordered" evidence="2">
    <location>
        <begin position="222"/>
        <end position="249"/>
    </location>
</feature>
<evidence type="ECO:0000256" key="2">
    <source>
        <dbReference type="SAM" id="MobiDB-lite"/>
    </source>
</evidence>
<organism evidence="3 4">
    <name type="scientific">Danionella cerebrum</name>
    <dbReference type="NCBI Taxonomy" id="2873325"/>
    <lineage>
        <taxon>Eukaryota</taxon>
        <taxon>Metazoa</taxon>
        <taxon>Chordata</taxon>
        <taxon>Craniata</taxon>
        <taxon>Vertebrata</taxon>
        <taxon>Euteleostomi</taxon>
        <taxon>Actinopterygii</taxon>
        <taxon>Neopterygii</taxon>
        <taxon>Teleostei</taxon>
        <taxon>Ostariophysi</taxon>
        <taxon>Cypriniformes</taxon>
        <taxon>Danionidae</taxon>
        <taxon>Danioninae</taxon>
        <taxon>Danionella</taxon>
    </lineage>
</organism>
<dbReference type="GO" id="GO:0045727">
    <property type="term" value="P:positive regulation of translation"/>
    <property type="evidence" value="ECO:0007669"/>
    <property type="project" value="TreeGrafter"/>
</dbReference>